<comment type="caution">
    <text evidence="3">The sequence shown here is derived from an EMBL/GenBank/DDBJ whole genome shotgun (WGS) entry which is preliminary data.</text>
</comment>
<accession>A0A094QY15</accession>
<keyword evidence="2" id="KW-0472">Membrane</keyword>
<evidence type="ECO:0000256" key="2">
    <source>
        <dbReference type="SAM" id="Phobius"/>
    </source>
</evidence>
<sequence length="58" mass="6574">MNKLVELSISAVIVISLTLLLSRSLKLSAKYERKPRKLSDWNSLDQGIDPTEDSESKR</sequence>
<feature type="transmembrane region" description="Helical" evidence="2">
    <location>
        <begin position="6"/>
        <end position="25"/>
    </location>
</feature>
<keyword evidence="2" id="KW-0812">Transmembrane</keyword>
<keyword evidence="2" id="KW-1133">Transmembrane helix</keyword>
<dbReference type="AlphaFoldDB" id="A0A094QY15"/>
<evidence type="ECO:0000256" key="1">
    <source>
        <dbReference type="SAM" id="MobiDB-lite"/>
    </source>
</evidence>
<reference evidence="3" key="1">
    <citation type="submission" date="2014-05" db="EMBL/GenBank/DDBJ databases">
        <title>Key roles for freshwater Actinobacteria revealed by deep metagenomic sequencing.</title>
        <authorList>
            <person name="Ghai R."/>
            <person name="Mizuno C.M."/>
            <person name="Picazo A."/>
            <person name="Camacho A."/>
            <person name="Rodriguez-Valera F."/>
        </authorList>
    </citation>
    <scope>NUCLEOTIDE SEQUENCE</scope>
</reference>
<protein>
    <submittedName>
        <fullName evidence="3">Uncharacterized protein</fullName>
    </submittedName>
</protein>
<feature type="region of interest" description="Disordered" evidence="1">
    <location>
        <begin position="32"/>
        <end position="58"/>
    </location>
</feature>
<organism evidence="3">
    <name type="scientific">freshwater metagenome</name>
    <dbReference type="NCBI Taxonomy" id="449393"/>
    <lineage>
        <taxon>unclassified sequences</taxon>
        <taxon>metagenomes</taxon>
        <taxon>ecological metagenomes</taxon>
    </lineage>
</organism>
<proteinExistence type="predicted"/>
<name>A0A094QY15_9ZZZZ</name>
<gene>
    <name evidence="3" type="ORF">GM50_5365</name>
</gene>
<dbReference type="EMBL" id="JNSK01000012">
    <property type="protein sequence ID" value="KGA19431.1"/>
    <property type="molecule type" value="Genomic_DNA"/>
</dbReference>
<evidence type="ECO:0000313" key="3">
    <source>
        <dbReference type="EMBL" id="KGA19431.1"/>
    </source>
</evidence>